<protein>
    <submittedName>
        <fullName evidence="2">Uncharacterized protein</fullName>
    </submittedName>
</protein>
<comment type="caution">
    <text evidence="2">The sequence shown here is derived from an EMBL/GenBank/DDBJ whole genome shotgun (WGS) entry which is preliminary data.</text>
</comment>
<organism evidence="2 3">
    <name type="scientific">Protopolystoma xenopodis</name>
    <dbReference type="NCBI Taxonomy" id="117903"/>
    <lineage>
        <taxon>Eukaryota</taxon>
        <taxon>Metazoa</taxon>
        <taxon>Spiralia</taxon>
        <taxon>Lophotrochozoa</taxon>
        <taxon>Platyhelminthes</taxon>
        <taxon>Monogenea</taxon>
        <taxon>Polyopisthocotylea</taxon>
        <taxon>Polystomatidea</taxon>
        <taxon>Polystomatidae</taxon>
        <taxon>Protopolystoma</taxon>
    </lineage>
</organism>
<evidence type="ECO:0000313" key="3">
    <source>
        <dbReference type="Proteomes" id="UP000784294"/>
    </source>
</evidence>
<proteinExistence type="predicted"/>
<sequence>MDNSRQVAFPCSGQAEAGDYVEELSAGETDLASSEELSLFFREPTIGSQTLAAYTGANTPCLTSSTASPLDPTDSASTSPSLCGSSSGAAQAVLSGGGGSLGGLGSGAAPVGVAGAGGNVVANDSGANGGGCLTSATPYRRLDCRTPRRRGPEPVGEFSKPRRLAPMMRTLTMPTLSLQASLALSDATAITEAVAAASNASTARATFDLAPGKRRVVSTRGQPSGQQFASVAECTRSFQCRPSRRA</sequence>
<feature type="non-terminal residue" evidence="2">
    <location>
        <position position="246"/>
    </location>
</feature>
<gene>
    <name evidence="2" type="ORF">PXEA_LOCUS36807</name>
</gene>
<reference evidence="2" key="1">
    <citation type="submission" date="2018-11" db="EMBL/GenBank/DDBJ databases">
        <authorList>
            <consortium name="Pathogen Informatics"/>
        </authorList>
    </citation>
    <scope>NUCLEOTIDE SEQUENCE</scope>
</reference>
<dbReference type="EMBL" id="CAAALY010280821">
    <property type="protein sequence ID" value="VEL43367.1"/>
    <property type="molecule type" value="Genomic_DNA"/>
</dbReference>
<feature type="region of interest" description="Disordered" evidence="1">
    <location>
        <begin position="62"/>
        <end position="82"/>
    </location>
</feature>
<evidence type="ECO:0000256" key="1">
    <source>
        <dbReference type="SAM" id="MobiDB-lite"/>
    </source>
</evidence>
<evidence type="ECO:0000313" key="2">
    <source>
        <dbReference type="EMBL" id="VEL43367.1"/>
    </source>
</evidence>
<dbReference type="AlphaFoldDB" id="A0A3S5CVM8"/>
<name>A0A3S5CVM8_9PLAT</name>
<accession>A0A3S5CVM8</accession>
<dbReference type="Proteomes" id="UP000784294">
    <property type="component" value="Unassembled WGS sequence"/>
</dbReference>
<keyword evidence="3" id="KW-1185">Reference proteome</keyword>